<reference evidence="1" key="2">
    <citation type="submission" date="2020-09" db="EMBL/GenBank/DDBJ databases">
        <authorList>
            <person name="Kikuchi T."/>
        </authorList>
    </citation>
    <scope>NUCLEOTIDE SEQUENCE</scope>
    <source>
        <strain evidence="1">Ka4C1</strain>
    </source>
</reference>
<sequence>MSPWQISAALCRGPGQLRPPLHTTPSDDVAVSDNLQHSFTATIEAYFLAYMSPRDIGVGNSADISALALLQWRNSFPRTFRCVIGFWVTQLVAGKFCPNGLPELK</sequence>
<dbReference type="Proteomes" id="UP000095284">
    <property type="component" value="Unplaced"/>
</dbReference>
<dbReference type="WBParaSite" id="BXY_0612000.1">
    <property type="protein sequence ID" value="BXY_0612000.1"/>
    <property type="gene ID" value="BXY_0612000"/>
</dbReference>
<accession>A0A1I7RZF0</accession>
<organism evidence="2 4">
    <name type="scientific">Bursaphelenchus xylophilus</name>
    <name type="common">Pinewood nematode worm</name>
    <name type="synonym">Aphelenchoides xylophilus</name>
    <dbReference type="NCBI Taxonomy" id="6326"/>
    <lineage>
        <taxon>Eukaryota</taxon>
        <taxon>Metazoa</taxon>
        <taxon>Ecdysozoa</taxon>
        <taxon>Nematoda</taxon>
        <taxon>Chromadorea</taxon>
        <taxon>Rhabditida</taxon>
        <taxon>Tylenchina</taxon>
        <taxon>Tylenchomorpha</taxon>
        <taxon>Aphelenchoidea</taxon>
        <taxon>Aphelenchoididae</taxon>
        <taxon>Bursaphelenchus</taxon>
    </lineage>
</organism>
<dbReference type="EMBL" id="CAJFDI010000003">
    <property type="protein sequence ID" value="CAD5220391.1"/>
    <property type="molecule type" value="Genomic_DNA"/>
</dbReference>
<reference evidence="4" key="1">
    <citation type="submission" date="2016-11" db="UniProtKB">
        <authorList>
            <consortium name="WormBaseParasite"/>
        </authorList>
    </citation>
    <scope>IDENTIFICATION</scope>
</reference>
<dbReference type="Proteomes" id="UP000582659">
    <property type="component" value="Unassembled WGS sequence"/>
</dbReference>
<dbReference type="AlphaFoldDB" id="A0A1I7RZF0"/>
<keyword evidence="3" id="KW-1185">Reference proteome</keyword>
<proteinExistence type="predicted"/>
<gene>
    <name evidence="1" type="ORF">BXYJ_LOCUS6155</name>
</gene>
<name>A0A1I7RZF0_BURXY</name>
<evidence type="ECO:0000313" key="1">
    <source>
        <dbReference type="EMBL" id="CAD5220391.1"/>
    </source>
</evidence>
<dbReference type="EMBL" id="CAJFCV020000003">
    <property type="protein sequence ID" value="CAG9106496.1"/>
    <property type="molecule type" value="Genomic_DNA"/>
</dbReference>
<dbReference type="Proteomes" id="UP000659654">
    <property type="component" value="Unassembled WGS sequence"/>
</dbReference>
<evidence type="ECO:0000313" key="2">
    <source>
        <dbReference type="Proteomes" id="UP000095284"/>
    </source>
</evidence>
<evidence type="ECO:0000313" key="4">
    <source>
        <dbReference type="WBParaSite" id="BXY_0612000.1"/>
    </source>
</evidence>
<evidence type="ECO:0000313" key="3">
    <source>
        <dbReference type="Proteomes" id="UP000659654"/>
    </source>
</evidence>
<protein>
    <submittedName>
        <fullName evidence="1">(pine wood nematode) hypothetical protein</fullName>
    </submittedName>
</protein>